<dbReference type="NCBIfam" id="NF009726">
    <property type="entry name" value="PRK13253.1"/>
    <property type="match status" value="1"/>
</dbReference>
<keyword evidence="3 4" id="KW-0597">Phosphoprotein</keyword>
<comment type="subunit">
    <text evidence="4">Oligomer with a subunit composition of (alpha,beta,gamma)6.</text>
</comment>
<evidence type="ECO:0000313" key="7">
    <source>
        <dbReference type="Proteomes" id="UP000217758"/>
    </source>
</evidence>
<gene>
    <name evidence="6" type="primary">cilG</name>
    <name evidence="4" type="synonym">citD</name>
    <name evidence="6" type="ORF">SRT_10130</name>
</gene>
<keyword evidence="6" id="KW-0456">Lyase</keyword>
<organism evidence="6 7">
    <name type="scientific">Streptococcus troglodytae</name>
    <dbReference type="NCBI Taxonomy" id="1111760"/>
    <lineage>
        <taxon>Bacteria</taxon>
        <taxon>Bacillati</taxon>
        <taxon>Bacillota</taxon>
        <taxon>Bacilli</taxon>
        <taxon>Lactobacillales</taxon>
        <taxon>Streptococcaceae</taxon>
        <taxon>Streptococcus</taxon>
    </lineage>
</organism>
<name>A0A1L7LJ84_9STRE</name>
<dbReference type="Proteomes" id="UP000217758">
    <property type="component" value="Chromosome"/>
</dbReference>
<dbReference type="GO" id="GO:0016829">
    <property type="term" value="F:lyase activity"/>
    <property type="evidence" value="ECO:0007669"/>
    <property type="project" value="UniProtKB-KW"/>
</dbReference>
<evidence type="ECO:0000256" key="1">
    <source>
        <dbReference type="ARBA" id="ARBA00004496"/>
    </source>
</evidence>
<dbReference type="AlphaFoldDB" id="A0A1L7LJ84"/>
<evidence type="ECO:0000256" key="2">
    <source>
        <dbReference type="ARBA" id="ARBA00022490"/>
    </source>
</evidence>
<dbReference type="InterPro" id="IPR023439">
    <property type="entry name" value="Mal_deCO2ase/Cit_lyase_ACP"/>
</dbReference>
<accession>A0A1L7LJ84</accession>
<evidence type="ECO:0000313" key="6">
    <source>
        <dbReference type="EMBL" id="BAQ24274.1"/>
    </source>
</evidence>
<dbReference type="GO" id="GO:0005737">
    <property type="term" value="C:cytoplasm"/>
    <property type="evidence" value="ECO:0007669"/>
    <property type="project" value="UniProtKB-SubCell"/>
</dbReference>
<evidence type="ECO:0000256" key="5">
    <source>
        <dbReference type="PIRSR" id="PIRSR002736-50"/>
    </source>
</evidence>
<dbReference type="HAMAP" id="MF_00805">
    <property type="entry name" value="CitD"/>
    <property type="match status" value="1"/>
</dbReference>
<keyword evidence="2 4" id="KW-0963">Cytoplasm</keyword>
<dbReference type="RefSeq" id="WP_128833292.1">
    <property type="nucleotide sequence ID" value="NZ_AP014612.1"/>
</dbReference>
<dbReference type="Pfam" id="PF06857">
    <property type="entry name" value="ACP"/>
    <property type="match status" value="1"/>
</dbReference>
<sequence length="102" mass="11084">MDIKQTAVAGSLESSDIMVTVNPSDVLGITVQLESSVEKQFGQQIRKVIEETLKHLGVKAASVEAVDKGALDCTIKARTITAVHRAAQVEAYDWKEIDSWNA</sequence>
<comment type="function">
    <text evidence="4">Covalent carrier of the coenzyme of citrate lyase.</text>
</comment>
<dbReference type="NCBIfam" id="TIGR01608">
    <property type="entry name" value="citD"/>
    <property type="match status" value="1"/>
</dbReference>
<comment type="subcellular location">
    <subcellularLocation>
        <location evidence="1 4">Cytoplasm</location>
    </subcellularLocation>
</comment>
<dbReference type="InterPro" id="IPR006495">
    <property type="entry name" value="CitD"/>
</dbReference>
<dbReference type="EMBL" id="AP014612">
    <property type="protein sequence ID" value="BAQ24274.1"/>
    <property type="molecule type" value="Genomic_DNA"/>
</dbReference>
<comment type="similarity">
    <text evidence="4">Belongs to the CitD family.</text>
</comment>
<protein>
    <recommendedName>
        <fullName evidence="4">Citrate lyase acyl carrier protein</fullName>
    </recommendedName>
    <alternativeName>
        <fullName evidence="4">Citrate lyase gamma chain</fullName>
    </alternativeName>
</protein>
<dbReference type="KEGG" id="strg:SRT_10130"/>
<feature type="modified residue" description="O-(phosphoribosyl dephospho-coenzyme A)serine" evidence="4 5">
    <location>
        <position position="14"/>
    </location>
</feature>
<keyword evidence="7" id="KW-1185">Reference proteome</keyword>
<proteinExistence type="inferred from homology"/>
<evidence type="ECO:0000256" key="4">
    <source>
        <dbReference type="HAMAP-Rule" id="MF_00805"/>
    </source>
</evidence>
<dbReference type="PIRSF" id="PIRSF002736">
    <property type="entry name" value="Citrt_lyas_gamma"/>
    <property type="match status" value="1"/>
</dbReference>
<evidence type="ECO:0000256" key="3">
    <source>
        <dbReference type="ARBA" id="ARBA00022553"/>
    </source>
</evidence>
<reference evidence="6 7" key="1">
    <citation type="journal article" date="2016" name="Microbiol. Immunol.">
        <title>Complete genome sequence of Streptococcus troglodytae TKU31 isolated from the oral cavity of a chimpanzee (Pan troglodytes).</title>
        <authorList>
            <person name="Okamoto M."/>
            <person name="Naito M."/>
            <person name="Miyanohara M."/>
            <person name="Imai S."/>
            <person name="Nomura Y."/>
            <person name="Saito W."/>
            <person name="Momoi Y."/>
            <person name="Takada K."/>
            <person name="Miyabe-Nishiwaki T."/>
            <person name="Tomonaga M."/>
            <person name="Hanada N."/>
        </authorList>
    </citation>
    <scope>NUCLEOTIDE SEQUENCE [LARGE SCALE GENOMIC DNA]</scope>
    <source>
        <strain evidence="7">TKU 31</strain>
    </source>
</reference>